<comment type="caution">
    <text evidence="4">The sequence shown here is derived from an EMBL/GenBank/DDBJ whole genome shotgun (WGS) entry which is preliminary data.</text>
</comment>
<gene>
    <name evidence="4" type="ORF">Aconfl_43530</name>
</gene>
<dbReference type="InterPro" id="IPR002347">
    <property type="entry name" value="SDR_fam"/>
</dbReference>
<evidence type="ECO:0000313" key="5">
    <source>
        <dbReference type="Proteomes" id="UP001338309"/>
    </source>
</evidence>
<dbReference type="InterPro" id="IPR036291">
    <property type="entry name" value="NAD(P)-bd_dom_sf"/>
</dbReference>
<proteinExistence type="inferred from homology"/>
<dbReference type="PANTHER" id="PTHR43899">
    <property type="entry name" value="RH59310P"/>
    <property type="match status" value="1"/>
</dbReference>
<dbReference type="Proteomes" id="UP001338309">
    <property type="component" value="Unassembled WGS sequence"/>
</dbReference>
<protein>
    <submittedName>
        <fullName evidence="4">SDR family NAD(P)-dependent oxidoreductase</fullName>
    </submittedName>
</protein>
<dbReference type="SUPFAM" id="SSF51735">
    <property type="entry name" value="NAD(P)-binding Rossmann-fold domains"/>
    <property type="match status" value="1"/>
</dbReference>
<name>A0ABQ6PUT7_9BACT</name>
<reference evidence="4 5" key="1">
    <citation type="submission" date="2023-08" db="EMBL/GenBank/DDBJ databases">
        <title>Draft genome sequence of Algoriphagus confluentis.</title>
        <authorList>
            <person name="Takatani N."/>
            <person name="Hosokawa M."/>
            <person name="Sawabe T."/>
        </authorList>
    </citation>
    <scope>NUCLEOTIDE SEQUENCE [LARGE SCALE GENOMIC DNA]</scope>
    <source>
        <strain evidence="4 5">NBRC 111222</strain>
    </source>
</reference>
<dbReference type="EMBL" id="BTPD01000027">
    <property type="protein sequence ID" value="GMQ31708.1"/>
    <property type="molecule type" value="Genomic_DNA"/>
</dbReference>
<evidence type="ECO:0000256" key="2">
    <source>
        <dbReference type="ARBA" id="ARBA00006484"/>
    </source>
</evidence>
<evidence type="ECO:0000256" key="1">
    <source>
        <dbReference type="ARBA" id="ARBA00004240"/>
    </source>
</evidence>
<comment type="subcellular location">
    <subcellularLocation>
        <location evidence="1">Endoplasmic reticulum</location>
    </subcellularLocation>
</comment>
<dbReference type="Pfam" id="PF00106">
    <property type="entry name" value="adh_short"/>
    <property type="match status" value="1"/>
</dbReference>
<sequence length="267" mass="29274">MSPTEKIIFQGKYGPWAVVTGASSGIGRAMCLALAKIGLDLVLVGRNQQALMELSQEIEGKFFSKTRILQADLSLLEENRRIIEETKTLGIGLLICSAGMGTSGRFMESKVEDELEMIRVNCLSSLLLSREFGERFAQQKTGGIVLLSSIVAFQGVPFAAHYAASKAYIQSLAEGMHHEMKPYRVDVLAASPGPVKSGFAQKANMVMDQALDPNEIALPILEALGKKMTVYPGFLTKFLTFSLSLLPRWGKVRVMQKVMGGFTQHQR</sequence>
<dbReference type="InterPro" id="IPR051019">
    <property type="entry name" value="VLCFA-Steroid_DH"/>
</dbReference>
<dbReference type="PRINTS" id="PR00081">
    <property type="entry name" value="GDHRDH"/>
</dbReference>
<dbReference type="PANTHER" id="PTHR43899:SF13">
    <property type="entry name" value="RH59310P"/>
    <property type="match status" value="1"/>
</dbReference>
<keyword evidence="3" id="KW-0560">Oxidoreductase</keyword>
<comment type="similarity">
    <text evidence="2">Belongs to the short-chain dehydrogenases/reductases (SDR) family.</text>
</comment>
<dbReference type="InterPro" id="IPR020904">
    <property type="entry name" value="Sc_DH/Rdtase_CS"/>
</dbReference>
<accession>A0ABQ6PUT7</accession>
<dbReference type="PIRSF" id="PIRSF000126">
    <property type="entry name" value="11-beta-HSD1"/>
    <property type="match status" value="1"/>
</dbReference>
<keyword evidence="5" id="KW-1185">Reference proteome</keyword>
<evidence type="ECO:0000313" key="4">
    <source>
        <dbReference type="EMBL" id="GMQ31708.1"/>
    </source>
</evidence>
<dbReference type="Gene3D" id="3.40.50.720">
    <property type="entry name" value="NAD(P)-binding Rossmann-like Domain"/>
    <property type="match status" value="1"/>
</dbReference>
<organism evidence="4 5">
    <name type="scientific">Algoriphagus confluentis</name>
    <dbReference type="NCBI Taxonomy" id="1697556"/>
    <lineage>
        <taxon>Bacteria</taxon>
        <taxon>Pseudomonadati</taxon>
        <taxon>Bacteroidota</taxon>
        <taxon>Cytophagia</taxon>
        <taxon>Cytophagales</taxon>
        <taxon>Cyclobacteriaceae</taxon>
        <taxon>Algoriphagus</taxon>
    </lineage>
</organism>
<dbReference type="RefSeq" id="WP_338226505.1">
    <property type="nucleotide sequence ID" value="NZ_BTPD01000027.1"/>
</dbReference>
<evidence type="ECO:0000256" key="3">
    <source>
        <dbReference type="ARBA" id="ARBA00023002"/>
    </source>
</evidence>
<dbReference type="PROSITE" id="PS00061">
    <property type="entry name" value="ADH_SHORT"/>
    <property type="match status" value="1"/>
</dbReference>